<feature type="domain" description="LOB" evidence="2">
    <location>
        <begin position="9"/>
        <end position="111"/>
    </location>
</feature>
<dbReference type="InterPro" id="IPR004883">
    <property type="entry name" value="LOB"/>
</dbReference>
<dbReference type="AlphaFoldDB" id="A0ABD3RC84"/>
<organism evidence="3 4">
    <name type="scientific">Penstemon smallii</name>
    <dbReference type="NCBI Taxonomy" id="265156"/>
    <lineage>
        <taxon>Eukaryota</taxon>
        <taxon>Viridiplantae</taxon>
        <taxon>Streptophyta</taxon>
        <taxon>Embryophyta</taxon>
        <taxon>Tracheophyta</taxon>
        <taxon>Spermatophyta</taxon>
        <taxon>Magnoliopsida</taxon>
        <taxon>eudicotyledons</taxon>
        <taxon>Gunneridae</taxon>
        <taxon>Pentapetalae</taxon>
        <taxon>asterids</taxon>
        <taxon>lamiids</taxon>
        <taxon>Lamiales</taxon>
        <taxon>Plantaginaceae</taxon>
        <taxon>Cheloneae</taxon>
        <taxon>Penstemon</taxon>
    </lineage>
</organism>
<accession>A0ABD3RC84</accession>
<evidence type="ECO:0000259" key="2">
    <source>
        <dbReference type="PROSITE" id="PS50891"/>
    </source>
</evidence>
<dbReference type="Proteomes" id="UP001634393">
    <property type="component" value="Unassembled WGS sequence"/>
</dbReference>
<protein>
    <recommendedName>
        <fullName evidence="2">LOB domain-containing protein</fullName>
    </recommendedName>
</protein>
<dbReference type="EMBL" id="JBJXBP010000009">
    <property type="protein sequence ID" value="KAL3810624.1"/>
    <property type="molecule type" value="Genomic_DNA"/>
</dbReference>
<name>A0ABD3RC84_9LAMI</name>
<gene>
    <name evidence="3" type="ORF">ACJIZ3_000674</name>
</gene>
<proteinExistence type="inferred from homology"/>
<dbReference type="PANTHER" id="PTHR31301">
    <property type="entry name" value="LOB DOMAIN-CONTAINING PROTEIN 4-RELATED"/>
    <property type="match status" value="1"/>
</dbReference>
<dbReference type="PANTHER" id="PTHR31301:SF21">
    <property type="entry name" value="LOB DOMAIN-CONTAINING PROTEIN 27-RELATED"/>
    <property type="match status" value="1"/>
</dbReference>
<comment type="similarity">
    <text evidence="1">Belongs to the LOB domain-containing protein family.</text>
</comment>
<comment type="caution">
    <text evidence="3">The sequence shown here is derived from an EMBL/GenBank/DDBJ whole genome shotgun (WGS) entry which is preliminary data.</text>
</comment>
<sequence>MTVKGGSTPACAACKYQRRRCTPTCPLAPYFPATQPQKFQNVHRLFGVANVCRTLQSLKTKELKEDAMKSIIFEAELRERYPVHGCIGLITQLHNQIQYAVDELRYVSMQLDRYRGQMDLGNFEFGSSSKQSGLELQLKRYRGQMNSGNLDFRLSSKQSGRDESEIIRYGVSPFL</sequence>
<dbReference type="Pfam" id="PF03195">
    <property type="entry name" value="LOB"/>
    <property type="match status" value="1"/>
</dbReference>
<dbReference type="PROSITE" id="PS50891">
    <property type="entry name" value="LOB"/>
    <property type="match status" value="1"/>
</dbReference>
<evidence type="ECO:0000256" key="1">
    <source>
        <dbReference type="ARBA" id="ARBA00005474"/>
    </source>
</evidence>
<evidence type="ECO:0000313" key="3">
    <source>
        <dbReference type="EMBL" id="KAL3810624.1"/>
    </source>
</evidence>
<evidence type="ECO:0000313" key="4">
    <source>
        <dbReference type="Proteomes" id="UP001634393"/>
    </source>
</evidence>
<keyword evidence="4" id="KW-1185">Reference proteome</keyword>
<reference evidence="3 4" key="1">
    <citation type="submission" date="2024-12" db="EMBL/GenBank/DDBJ databases">
        <title>The unique morphological basis and parallel evolutionary history of personate flowers in Penstemon.</title>
        <authorList>
            <person name="Depatie T.H."/>
            <person name="Wessinger C.A."/>
        </authorList>
    </citation>
    <scope>NUCLEOTIDE SEQUENCE [LARGE SCALE GENOMIC DNA]</scope>
    <source>
        <strain evidence="3">WTNN_2</strain>
        <tissue evidence="3">Leaf</tissue>
    </source>
</reference>